<keyword evidence="3" id="KW-0998">Cell outer membrane</keyword>
<dbReference type="STRING" id="1790137.AXE80_00810"/>
<evidence type="ECO:0000313" key="5">
    <source>
        <dbReference type="Proteomes" id="UP000092967"/>
    </source>
</evidence>
<evidence type="ECO:0000256" key="3">
    <source>
        <dbReference type="ARBA" id="ARBA00023237"/>
    </source>
</evidence>
<reference evidence="4 5" key="1">
    <citation type="submission" date="2016-02" db="EMBL/GenBank/DDBJ databases">
        <authorList>
            <person name="Wen L."/>
            <person name="He K."/>
            <person name="Yang H."/>
        </authorList>
    </citation>
    <scope>NUCLEOTIDE SEQUENCE [LARGE SCALE GENOMIC DNA]</scope>
    <source>
        <strain evidence="4 5">CZ1127</strain>
    </source>
</reference>
<dbReference type="InterPro" id="IPR036942">
    <property type="entry name" value="Beta-barrel_TonB_sf"/>
</dbReference>
<organism evidence="4 5">
    <name type="scientific">Wenyingzhuangia fucanilytica</name>
    <dbReference type="NCBI Taxonomy" id="1790137"/>
    <lineage>
        <taxon>Bacteria</taxon>
        <taxon>Pseudomonadati</taxon>
        <taxon>Bacteroidota</taxon>
        <taxon>Flavobacteriia</taxon>
        <taxon>Flavobacteriales</taxon>
        <taxon>Flavobacteriaceae</taxon>
        <taxon>Wenyingzhuangia</taxon>
    </lineage>
</organism>
<dbReference type="InterPro" id="IPR008969">
    <property type="entry name" value="CarboxyPept-like_regulatory"/>
</dbReference>
<dbReference type="OrthoDB" id="1453181at2"/>
<name>A0A1B1Y2E3_9FLAO</name>
<dbReference type="SUPFAM" id="SSF49464">
    <property type="entry name" value="Carboxypeptidase regulatory domain-like"/>
    <property type="match status" value="1"/>
</dbReference>
<dbReference type="Gene3D" id="2.60.40.1120">
    <property type="entry name" value="Carboxypeptidase-like, regulatory domain"/>
    <property type="match status" value="1"/>
</dbReference>
<evidence type="ECO:0008006" key="6">
    <source>
        <dbReference type="Google" id="ProtNLM"/>
    </source>
</evidence>
<evidence type="ECO:0000256" key="1">
    <source>
        <dbReference type="ARBA" id="ARBA00004442"/>
    </source>
</evidence>
<keyword evidence="5" id="KW-1185">Reference proteome</keyword>
<dbReference type="Proteomes" id="UP000092967">
    <property type="component" value="Chromosome"/>
</dbReference>
<dbReference type="SUPFAM" id="SSF56935">
    <property type="entry name" value="Porins"/>
    <property type="match status" value="1"/>
</dbReference>
<comment type="subcellular location">
    <subcellularLocation>
        <location evidence="1">Cell outer membrane</location>
    </subcellularLocation>
</comment>
<dbReference type="EMBL" id="CP014224">
    <property type="protein sequence ID" value="ANW94920.1"/>
    <property type="molecule type" value="Genomic_DNA"/>
</dbReference>
<keyword evidence="2" id="KW-0472">Membrane</keyword>
<proteinExistence type="predicted"/>
<dbReference type="GO" id="GO:0009279">
    <property type="term" value="C:cell outer membrane"/>
    <property type="evidence" value="ECO:0007669"/>
    <property type="project" value="UniProtKB-SubCell"/>
</dbReference>
<evidence type="ECO:0000256" key="2">
    <source>
        <dbReference type="ARBA" id="ARBA00023136"/>
    </source>
</evidence>
<dbReference type="KEGG" id="wfu:AXE80_00810"/>
<dbReference type="AlphaFoldDB" id="A0A1B1Y2E3"/>
<gene>
    <name evidence="4" type="ORF">AXE80_00810</name>
</gene>
<dbReference type="Gene3D" id="2.40.170.20">
    <property type="entry name" value="TonB-dependent receptor, beta-barrel domain"/>
    <property type="match status" value="1"/>
</dbReference>
<evidence type="ECO:0000313" key="4">
    <source>
        <dbReference type="EMBL" id="ANW94920.1"/>
    </source>
</evidence>
<protein>
    <recommendedName>
        <fullName evidence="6">TonB-dependent receptor</fullName>
    </recommendedName>
</protein>
<accession>A0A1B1Y2E3</accession>
<dbReference type="RefSeq" id="WP_068824025.1">
    <property type="nucleotide sequence ID" value="NZ_CP014224.1"/>
</dbReference>
<sequence>MFCQEQSLFKGVVKDFKTNKPLSVFEVEIANTNKQYLFTDPLGRYDLLLPTNVNELVFKSKGYQNLRTTVKKIKSAIIYLKPIEDDHEEFSLLNLTEDQLEDESGEVTNITGIFSASDDVYLNTVGFEFQGVFYSARGLGLNQRAFLLNGVHQNRLYDDRPAWNNWGGVEGIYRTQVVTEPLGASEKTFGGALGVTSLTTRASEYRKGSRVVYARSDRTYQNKVALSHVGSMPNQWYYVVSASRRWGNQGYRTGTFYEANSLMLSVEKYINTKNSFTASFLYTPNRRGMAGAYTHEVYSLKGNSYNGNWGFQHGNKRNARIRTIEEPILLFTHTFKNKDKTRWENSLMLQKGSIGYSRLDYNGGTNPDAAYYQKMPSYWLSRNTVDYENVYRYQQAFFNDGQLDWNSLYQANAEMKAINQNAAYVLYDDKRAESRIQLNSNITQKIKQNGQFNASVEYRTTRSENYAEVLDLLGGIGYLDVASFTLAQSDLNHPNRVVKEGDRFKYNYNINSSSILGFAQVGWKEKKFEWSGALGAFYVHHQREGLYDYENNAEAQGKNKKVSLWAYQAKGELLYKLSGRQLFNFKTAYIQKTPSVKQIFPNARVSNAVLRNLATENLFSNALSYIHRGLNYNLKLTGYYNLQTNVTETGFYFAEGFGTAADDNPNAGDLQNENGLFVQEVLNNINKKYMGLELGTSYNISSSLKLTGVVGLGDYMYSNNPNLLLYTEDVSSAQNLGFVYGVKNLGTTHIKNKKLSVGPQQAFSIMLAYNDPDYWRIRLSVNHFRNSYADIAPIRYTSNFTNEVNGTPIANMNQQLVTLFREQEQLKNFTFINLSGGKSWRLNTGYLSLYWNVQNLLNIQYNTGGFASSRAANYSEQLKEYNRELPLFGNRYFVGNGRTFFTGLYYSF</sequence>